<feature type="non-terminal residue" evidence="6">
    <location>
        <position position="1"/>
    </location>
</feature>
<comment type="cofactor">
    <cofactor evidence="1">
        <name>Mn(2+)</name>
        <dbReference type="ChEBI" id="CHEBI:29035"/>
    </cofactor>
</comment>
<protein>
    <recommendedName>
        <fullName evidence="3">Glycinamide ribonucleotide synthetase</fullName>
    </recommendedName>
    <alternativeName>
        <fullName evidence="4">Phosphoribosylglycinamide synthetase</fullName>
    </alternativeName>
</protein>
<dbReference type="SUPFAM" id="SSF51246">
    <property type="entry name" value="Rudiment single hybrid motif"/>
    <property type="match status" value="1"/>
</dbReference>
<keyword evidence="6" id="KW-0436">Ligase</keyword>
<dbReference type="PANTHER" id="PTHR43472">
    <property type="entry name" value="PHOSPHORIBOSYLAMINE--GLYCINE LIGASE"/>
    <property type="match status" value="1"/>
</dbReference>
<feature type="domain" description="Phosphoribosylglycinamide synthetase C-domain" evidence="5">
    <location>
        <begin position="21"/>
        <end position="114"/>
    </location>
</feature>
<reference evidence="6 7" key="1">
    <citation type="submission" date="2017-01" db="EMBL/GenBank/DDBJ databases">
        <authorList>
            <person name="Wolfgang W.J."/>
            <person name="Cole J."/>
            <person name="Wroblewski D."/>
            <person name="Mcginnis J."/>
            <person name="Musser K.A."/>
        </authorList>
    </citation>
    <scope>NUCLEOTIDE SEQUENCE [LARGE SCALE GENOMIC DNA]</scope>
    <source>
        <strain evidence="6 7">DSM 21643</strain>
    </source>
</reference>
<name>A0ABX3WDK5_9NEIS</name>
<dbReference type="GO" id="GO:0016874">
    <property type="term" value="F:ligase activity"/>
    <property type="evidence" value="ECO:0007669"/>
    <property type="project" value="UniProtKB-KW"/>
</dbReference>
<evidence type="ECO:0000313" key="7">
    <source>
        <dbReference type="Proteomes" id="UP000193466"/>
    </source>
</evidence>
<evidence type="ECO:0000313" key="6">
    <source>
        <dbReference type="EMBL" id="OSI06827.1"/>
    </source>
</evidence>
<evidence type="ECO:0000259" key="5">
    <source>
        <dbReference type="SMART" id="SM01210"/>
    </source>
</evidence>
<comment type="similarity">
    <text evidence="2">Belongs to the GARS family.</text>
</comment>
<evidence type="ECO:0000256" key="4">
    <source>
        <dbReference type="ARBA" id="ARBA00042864"/>
    </source>
</evidence>
<dbReference type="SMART" id="SM01210">
    <property type="entry name" value="GARS_C"/>
    <property type="match status" value="1"/>
</dbReference>
<dbReference type="PANTHER" id="PTHR43472:SF1">
    <property type="entry name" value="PHOSPHORIBOSYLAMINE--GLYCINE LIGASE, CHLOROPLASTIC"/>
    <property type="match status" value="1"/>
</dbReference>
<accession>A0ABX3WDK5</accession>
<comment type="caution">
    <text evidence="6">The sequence shown here is derived from an EMBL/GenBank/DDBJ whole genome shotgun (WGS) entry which is preliminary data.</text>
</comment>
<dbReference type="EMBL" id="MTBM01000049">
    <property type="protein sequence ID" value="OSI06827.1"/>
    <property type="molecule type" value="Genomic_DNA"/>
</dbReference>
<proteinExistence type="inferred from homology"/>
<evidence type="ECO:0000256" key="3">
    <source>
        <dbReference type="ARBA" id="ARBA00042242"/>
    </source>
</evidence>
<sequence length="116" mass="12261">LIQAALERKLDGVEAEWSPQTAVGVVLAAQNYPESPKKGDAISGLDEANAIGKVFHAGTIQGNGGEILTNRGRVLCVVGLGNGVAEAKAKAYQALEHISFDGMQYRTDIADKAIRR</sequence>
<gene>
    <name evidence="6" type="ORF">BWD10_12180</name>
</gene>
<dbReference type="Gene3D" id="3.90.600.10">
    <property type="entry name" value="Phosphoribosylglycinamide synthetase, C-terminal domain"/>
    <property type="match status" value="1"/>
</dbReference>
<dbReference type="Pfam" id="PF02843">
    <property type="entry name" value="GARS_C"/>
    <property type="match status" value="1"/>
</dbReference>
<dbReference type="InterPro" id="IPR011054">
    <property type="entry name" value="Rudment_hybrid_motif"/>
</dbReference>
<evidence type="ECO:0000256" key="1">
    <source>
        <dbReference type="ARBA" id="ARBA00001936"/>
    </source>
</evidence>
<dbReference type="InterPro" id="IPR037123">
    <property type="entry name" value="PRibGlycinamide_synth_C_sf"/>
</dbReference>
<organism evidence="6 7">
    <name type="scientific">Neisseria zoodegmatis</name>
    <dbReference type="NCBI Taxonomy" id="326523"/>
    <lineage>
        <taxon>Bacteria</taxon>
        <taxon>Pseudomonadati</taxon>
        <taxon>Pseudomonadota</taxon>
        <taxon>Betaproteobacteria</taxon>
        <taxon>Neisseriales</taxon>
        <taxon>Neisseriaceae</taxon>
        <taxon>Neisseria</taxon>
    </lineage>
</organism>
<dbReference type="Proteomes" id="UP000193466">
    <property type="component" value="Unassembled WGS sequence"/>
</dbReference>
<evidence type="ECO:0000256" key="2">
    <source>
        <dbReference type="ARBA" id="ARBA00038345"/>
    </source>
</evidence>
<dbReference type="RefSeq" id="WP_282956216.1">
    <property type="nucleotide sequence ID" value="NZ_MTBM01000049.1"/>
</dbReference>
<keyword evidence="7" id="KW-1185">Reference proteome</keyword>
<dbReference type="InterPro" id="IPR000115">
    <property type="entry name" value="PRibGlycinamide_synth"/>
</dbReference>
<dbReference type="InterPro" id="IPR020560">
    <property type="entry name" value="PRibGlycinamide_synth_C-dom"/>
</dbReference>